<dbReference type="GO" id="GO:0071978">
    <property type="term" value="P:bacterial-type flagellum-dependent swarming motility"/>
    <property type="evidence" value="ECO:0007669"/>
    <property type="project" value="InterPro"/>
</dbReference>
<sequence>MARAGSSRFILTSVLGILATIGLLWFVTHASGDARFFYNEEGLVIVGGGVVCVTLLAFRGDEIRAALSAIAAVFRGTGGLDREVADLMDVSKLLYAKQIAAADERVRKVNSPFLRLGLQMVVDGASLDDIMHVMNWRIQKQAEAEQAQTRFFRVLASFAPAFGLLGTLAGMVGMLKQLGAGDIGLIGSSMAIAMLATLYGLILANLVFKPLAIKLEQRTTEHVAQLNILLEGVVLAHLNRSPSVIQETLASYLMDVHEEVGRGR</sequence>
<accession>A0A255Z6Y3</accession>
<comment type="subcellular location">
    <subcellularLocation>
        <location evidence="1">Cell membrane</location>
        <topology evidence="1">Multi-pass membrane protein</topology>
    </subcellularLocation>
</comment>
<dbReference type="GO" id="GO:0005886">
    <property type="term" value="C:plasma membrane"/>
    <property type="evidence" value="ECO:0007669"/>
    <property type="project" value="UniProtKB-SubCell"/>
</dbReference>
<keyword evidence="4" id="KW-1003">Cell membrane</keyword>
<evidence type="ECO:0000256" key="2">
    <source>
        <dbReference type="ARBA" id="ARBA00008038"/>
    </source>
</evidence>
<evidence type="ECO:0000256" key="6">
    <source>
        <dbReference type="ARBA" id="ARBA00022779"/>
    </source>
</evidence>
<keyword evidence="3" id="KW-0813">Transport</keyword>
<dbReference type="InterPro" id="IPR002898">
    <property type="entry name" value="MotA_ExbB_proton_chnl"/>
</dbReference>
<feature type="domain" description="MotA/TolQ/ExbB proton channel" evidence="10">
    <location>
        <begin position="108"/>
        <end position="226"/>
    </location>
</feature>
<evidence type="ECO:0000256" key="9">
    <source>
        <dbReference type="SAM" id="Phobius"/>
    </source>
</evidence>
<dbReference type="EMBL" id="NOXU01000021">
    <property type="protein sequence ID" value="OYQ36674.1"/>
    <property type="molecule type" value="Genomic_DNA"/>
</dbReference>
<evidence type="ECO:0000256" key="8">
    <source>
        <dbReference type="ARBA" id="ARBA00023136"/>
    </source>
</evidence>
<evidence type="ECO:0000256" key="1">
    <source>
        <dbReference type="ARBA" id="ARBA00004651"/>
    </source>
</evidence>
<dbReference type="PROSITE" id="PS01307">
    <property type="entry name" value="MOTA"/>
    <property type="match status" value="1"/>
</dbReference>
<keyword evidence="7 9" id="KW-1133">Transmembrane helix</keyword>
<feature type="transmembrane region" description="Helical" evidence="9">
    <location>
        <begin position="151"/>
        <end position="171"/>
    </location>
</feature>
<feature type="transmembrane region" description="Helical" evidence="9">
    <location>
        <begin position="183"/>
        <end position="208"/>
    </location>
</feature>
<reference evidence="11 12" key="1">
    <citation type="submission" date="2017-07" db="EMBL/GenBank/DDBJ databases">
        <title>Niveispirillum cyanobacteriorum sp. nov., isolated from cyanobacterial aggregates in a eutrophic lake.</title>
        <authorList>
            <person name="Cai H."/>
        </authorList>
    </citation>
    <scope>NUCLEOTIDE SEQUENCE [LARGE SCALE GENOMIC DNA]</scope>
    <source>
        <strain evidence="12">TH1-14</strain>
    </source>
</reference>
<comment type="caution">
    <text evidence="11">The sequence shown here is derived from an EMBL/GenBank/DDBJ whole genome shotgun (WGS) entry which is preliminary data.</text>
</comment>
<dbReference type="RefSeq" id="WP_094453861.1">
    <property type="nucleotide sequence ID" value="NZ_NOXU01000021.1"/>
</dbReference>
<dbReference type="InterPro" id="IPR000540">
    <property type="entry name" value="Flag_MotA_CS"/>
</dbReference>
<evidence type="ECO:0000256" key="3">
    <source>
        <dbReference type="ARBA" id="ARBA00022448"/>
    </source>
</evidence>
<dbReference type="AlphaFoldDB" id="A0A255Z6Y3"/>
<keyword evidence="11" id="KW-0966">Cell projection</keyword>
<evidence type="ECO:0000259" key="10">
    <source>
        <dbReference type="Pfam" id="PF01618"/>
    </source>
</evidence>
<keyword evidence="5 9" id="KW-0812">Transmembrane</keyword>
<dbReference type="PANTHER" id="PTHR30433">
    <property type="entry name" value="CHEMOTAXIS PROTEIN MOTA"/>
    <property type="match status" value="1"/>
</dbReference>
<evidence type="ECO:0000313" key="12">
    <source>
        <dbReference type="Proteomes" id="UP000216998"/>
    </source>
</evidence>
<dbReference type="Proteomes" id="UP000216998">
    <property type="component" value="Unassembled WGS sequence"/>
</dbReference>
<keyword evidence="8 9" id="KW-0472">Membrane</keyword>
<evidence type="ECO:0000256" key="5">
    <source>
        <dbReference type="ARBA" id="ARBA00022692"/>
    </source>
</evidence>
<keyword evidence="6" id="KW-0283">Flagellar rotation</keyword>
<evidence type="ECO:0000313" key="11">
    <source>
        <dbReference type="EMBL" id="OYQ36674.1"/>
    </source>
</evidence>
<keyword evidence="11" id="KW-0282">Flagellum</keyword>
<dbReference type="OrthoDB" id="9806929at2"/>
<name>A0A255Z6Y3_9PROT</name>
<protein>
    <submittedName>
        <fullName evidence="11">Flagellar motor protein MotA</fullName>
    </submittedName>
</protein>
<keyword evidence="11" id="KW-0969">Cilium</keyword>
<evidence type="ECO:0000256" key="4">
    <source>
        <dbReference type="ARBA" id="ARBA00022475"/>
    </source>
</evidence>
<proteinExistence type="inferred from homology"/>
<evidence type="ECO:0000256" key="7">
    <source>
        <dbReference type="ARBA" id="ARBA00022989"/>
    </source>
</evidence>
<gene>
    <name evidence="11" type="ORF">CHU95_03680</name>
</gene>
<dbReference type="Pfam" id="PF01618">
    <property type="entry name" value="MotA_ExbB"/>
    <property type="match status" value="1"/>
</dbReference>
<dbReference type="GO" id="GO:0006935">
    <property type="term" value="P:chemotaxis"/>
    <property type="evidence" value="ECO:0007669"/>
    <property type="project" value="InterPro"/>
</dbReference>
<comment type="similarity">
    <text evidence="2">Belongs to the MotA family.</text>
</comment>
<feature type="transmembrane region" description="Helical" evidence="9">
    <location>
        <begin position="42"/>
        <end position="58"/>
    </location>
</feature>
<keyword evidence="12" id="KW-1185">Reference proteome</keyword>
<organism evidence="11 12">
    <name type="scientific">Niveispirillum lacus</name>
    <dbReference type="NCBI Taxonomy" id="1981099"/>
    <lineage>
        <taxon>Bacteria</taxon>
        <taxon>Pseudomonadati</taxon>
        <taxon>Pseudomonadota</taxon>
        <taxon>Alphaproteobacteria</taxon>
        <taxon>Rhodospirillales</taxon>
        <taxon>Azospirillaceae</taxon>
        <taxon>Niveispirillum</taxon>
    </lineage>
</organism>
<dbReference type="InterPro" id="IPR047055">
    <property type="entry name" value="MotA-like"/>
</dbReference>